<name>A0A2I0T9P1_LIMLA</name>
<reference evidence="2" key="1">
    <citation type="submission" date="2017-11" db="EMBL/GenBank/DDBJ databases">
        <authorList>
            <person name="Lima N.C."/>
            <person name="Parody-Merino A.M."/>
            <person name="Battley P.F."/>
            <person name="Fidler A.E."/>
            <person name="Prosdocimi F."/>
        </authorList>
    </citation>
    <scope>NUCLEOTIDE SEQUENCE [LARGE SCALE GENOMIC DNA]</scope>
</reference>
<sequence>MQEQLIKGGSGHIFSCASALPKLVPSSAGLPLVKGETSAAGAGSPAWAPWWGSPRQAFPSCSPSSEIHQIKTLPR</sequence>
<evidence type="ECO:0000313" key="1">
    <source>
        <dbReference type="EMBL" id="PKU30504.1"/>
    </source>
</evidence>
<accession>A0A2I0T9P1</accession>
<dbReference type="Proteomes" id="UP000233556">
    <property type="component" value="Unassembled WGS sequence"/>
</dbReference>
<reference evidence="2" key="2">
    <citation type="submission" date="2017-12" db="EMBL/GenBank/DDBJ databases">
        <title>Genome sequence of the Bar-tailed Godwit (Limosa lapponica baueri).</title>
        <authorList>
            <person name="Lima N.C.B."/>
            <person name="Parody-Merino A.M."/>
            <person name="Battley P.F."/>
            <person name="Fidler A.E."/>
            <person name="Prosdocimi F."/>
        </authorList>
    </citation>
    <scope>NUCLEOTIDE SEQUENCE [LARGE SCALE GENOMIC DNA]</scope>
</reference>
<protein>
    <submittedName>
        <fullName evidence="1">Uncharacterized protein</fullName>
    </submittedName>
</protein>
<dbReference type="EMBL" id="KZ514547">
    <property type="protein sequence ID" value="PKU30504.1"/>
    <property type="molecule type" value="Genomic_DNA"/>
</dbReference>
<gene>
    <name evidence="1" type="ORF">llap_19192</name>
</gene>
<keyword evidence="2" id="KW-1185">Reference proteome</keyword>
<organism evidence="1 2">
    <name type="scientific">Limosa lapponica baueri</name>
    <dbReference type="NCBI Taxonomy" id="1758121"/>
    <lineage>
        <taxon>Eukaryota</taxon>
        <taxon>Metazoa</taxon>
        <taxon>Chordata</taxon>
        <taxon>Craniata</taxon>
        <taxon>Vertebrata</taxon>
        <taxon>Euteleostomi</taxon>
        <taxon>Archelosauria</taxon>
        <taxon>Archosauria</taxon>
        <taxon>Dinosauria</taxon>
        <taxon>Saurischia</taxon>
        <taxon>Theropoda</taxon>
        <taxon>Coelurosauria</taxon>
        <taxon>Aves</taxon>
        <taxon>Neognathae</taxon>
        <taxon>Neoaves</taxon>
        <taxon>Charadriiformes</taxon>
        <taxon>Scolopacidae</taxon>
        <taxon>Limosa</taxon>
    </lineage>
</organism>
<proteinExistence type="predicted"/>
<evidence type="ECO:0000313" key="2">
    <source>
        <dbReference type="Proteomes" id="UP000233556"/>
    </source>
</evidence>
<dbReference type="AlphaFoldDB" id="A0A2I0T9P1"/>